<evidence type="ECO:0000313" key="3">
    <source>
        <dbReference type="Proteomes" id="UP000182486"/>
    </source>
</evidence>
<dbReference type="Pfam" id="PF00078">
    <property type="entry name" value="RVT_1"/>
    <property type="match status" value="1"/>
</dbReference>
<keyword evidence="3" id="KW-1185">Reference proteome</keyword>
<evidence type="ECO:0000313" key="2">
    <source>
        <dbReference type="EMBL" id="OJF09326.1"/>
    </source>
</evidence>
<dbReference type="PROSITE" id="PS50878">
    <property type="entry name" value="RT_POL"/>
    <property type="match status" value="1"/>
</dbReference>
<dbReference type="SUPFAM" id="SSF56672">
    <property type="entry name" value="DNA/RNA polymerases"/>
    <property type="match status" value="1"/>
</dbReference>
<dbReference type="NCBIfam" id="TIGR04416">
    <property type="entry name" value="group_II_RT_mat"/>
    <property type="match status" value="1"/>
</dbReference>
<gene>
    <name evidence="2" type="ORF">BG844_38255</name>
</gene>
<dbReference type="AlphaFoldDB" id="A0A1K0GAX4"/>
<dbReference type="EMBL" id="MEIA01000587">
    <property type="protein sequence ID" value="OJF09326.1"/>
    <property type="molecule type" value="Genomic_DNA"/>
</dbReference>
<protein>
    <submittedName>
        <fullName evidence="2">Group II intron reverse transcriptase/maturase</fullName>
    </submittedName>
</protein>
<organism evidence="2 3">
    <name type="scientific">Couchioplanes caeruleus subsp. caeruleus</name>
    <dbReference type="NCBI Taxonomy" id="56427"/>
    <lineage>
        <taxon>Bacteria</taxon>
        <taxon>Bacillati</taxon>
        <taxon>Actinomycetota</taxon>
        <taxon>Actinomycetes</taxon>
        <taxon>Micromonosporales</taxon>
        <taxon>Micromonosporaceae</taxon>
        <taxon>Couchioplanes</taxon>
    </lineage>
</organism>
<dbReference type="InterPro" id="IPR000477">
    <property type="entry name" value="RT_dom"/>
</dbReference>
<keyword evidence="2" id="KW-0695">RNA-directed DNA polymerase</keyword>
<keyword evidence="2" id="KW-0808">Transferase</keyword>
<comment type="caution">
    <text evidence="2">The sequence shown here is derived from an EMBL/GenBank/DDBJ whole genome shotgun (WGS) entry which is preliminary data.</text>
</comment>
<dbReference type="Pfam" id="PF08388">
    <property type="entry name" value="GIIM"/>
    <property type="match status" value="1"/>
</dbReference>
<dbReference type="InterPro" id="IPR030931">
    <property type="entry name" value="Group_II_RT_mat"/>
</dbReference>
<reference evidence="2 3" key="1">
    <citation type="submission" date="2016-09" db="EMBL/GenBank/DDBJ databases">
        <title>Couchioplanes caeruleus draft genome sequence.</title>
        <authorList>
            <person name="Sheehan J."/>
            <person name="Caffrey P."/>
        </authorList>
    </citation>
    <scope>NUCLEOTIDE SEQUENCE [LARGE SCALE GENOMIC DNA]</scope>
    <source>
        <strain evidence="2 3">DSM 43634</strain>
    </source>
</reference>
<dbReference type="PANTHER" id="PTHR34047:SF8">
    <property type="entry name" value="PROTEIN YKFC"/>
    <property type="match status" value="1"/>
</dbReference>
<evidence type="ECO:0000259" key="1">
    <source>
        <dbReference type="PROSITE" id="PS50878"/>
    </source>
</evidence>
<dbReference type="Proteomes" id="UP000182486">
    <property type="component" value="Unassembled WGS sequence"/>
</dbReference>
<feature type="domain" description="Reverse transcriptase" evidence="1">
    <location>
        <begin position="89"/>
        <end position="336"/>
    </location>
</feature>
<dbReference type="InterPro" id="IPR013597">
    <property type="entry name" value="Mat_intron_G2"/>
</dbReference>
<dbReference type="CDD" id="cd01651">
    <property type="entry name" value="RT_G2_intron"/>
    <property type="match status" value="1"/>
</dbReference>
<keyword evidence="2" id="KW-0548">Nucleotidyltransferase</keyword>
<sequence>MNIGDLLARPLVAERRVLEMQTKLHRWSVADAGRRFDDLFNLVADPAFLVMAWTRVRENKGSRTAGVDWQTAHSIEASAAGVVGFLEQVRAQVKARAFVPVPVRQRMIPKASGKLRKLGIPTIADRVVQASLKLVLEPIFEADFLPCSYGFRPERRCQDAIEEIRYLAARSYEWVFEGDIAACFDEIDHAALLDRVRRRIADRRVLTLVKAFLKAGVLNALGHVRGSHAGTPQGGILSPLLANIALSALDEHFAELWQRHRNPTARKDHRRRGGATYRLVRYADDFVVMVSGTREQAMSLWDEVAAIIAPLGLRLAPEKTRVVGINEGFDFLGFRIRRDRQRGSDRYFIYTYPARNTLTSVKAKIKAVTQTQTLDRPLDEILKHLGTIVRGWTLYFRHSSASVTFAYLRYYLWKRVVVWLRRRHAKPGWKYIRRQYFNQDWWPEWNGIRLFDPSTVKIHRYRYRGTKIPTPWGTRPATT</sequence>
<dbReference type="PANTHER" id="PTHR34047">
    <property type="entry name" value="NUCLEAR INTRON MATURASE 1, MITOCHONDRIAL-RELATED"/>
    <property type="match status" value="1"/>
</dbReference>
<proteinExistence type="predicted"/>
<dbReference type="GO" id="GO:0003964">
    <property type="term" value="F:RNA-directed DNA polymerase activity"/>
    <property type="evidence" value="ECO:0007669"/>
    <property type="project" value="UniProtKB-KW"/>
</dbReference>
<dbReference type="InterPro" id="IPR051083">
    <property type="entry name" value="GrpII_Intron_Splice-Mob/Def"/>
</dbReference>
<dbReference type="InterPro" id="IPR043502">
    <property type="entry name" value="DNA/RNA_pol_sf"/>
</dbReference>
<name>A0A1K0GAX4_9ACTN</name>
<accession>A0A1K0GAX4</accession>